<evidence type="ECO:0000256" key="3">
    <source>
        <dbReference type="ARBA" id="ARBA00022630"/>
    </source>
</evidence>
<accession>A0ABS0C3M4</accession>
<gene>
    <name evidence="6" type="ORF">IU470_03615</name>
</gene>
<keyword evidence="7" id="KW-1185">Reference proteome</keyword>
<feature type="domain" description="FAD-binding" evidence="5">
    <location>
        <begin position="11"/>
        <end position="347"/>
    </location>
</feature>
<organism evidence="6 7">
    <name type="scientific">Nocardia abscessus</name>
    <dbReference type="NCBI Taxonomy" id="120957"/>
    <lineage>
        <taxon>Bacteria</taxon>
        <taxon>Bacillati</taxon>
        <taxon>Actinomycetota</taxon>
        <taxon>Actinomycetes</taxon>
        <taxon>Mycobacteriales</taxon>
        <taxon>Nocardiaceae</taxon>
        <taxon>Nocardia</taxon>
    </lineage>
</organism>
<dbReference type="InterPro" id="IPR002938">
    <property type="entry name" value="FAD-bd"/>
</dbReference>
<keyword evidence="4" id="KW-0274">FAD</keyword>
<comment type="cofactor">
    <cofactor evidence="1">
        <name>FAD</name>
        <dbReference type="ChEBI" id="CHEBI:57692"/>
    </cofactor>
</comment>
<dbReference type="Pfam" id="PF01494">
    <property type="entry name" value="FAD_binding_3"/>
    <property type="match status" value="1"/>
</dbReference>
<protein>
    <submittedName>
        <fullName evidence="6">FAD-dependent oxidoreductase</fullName>
    </submittedName>
</protein>
<dbReference type="RefSeq" id="WP_195031572.1">
    <property type="nucleotide sequence ID" value="NZ_JADLRE010000002.1"/>
</dbReference>
<comment type="similarity">
    <text evidence="2">Belongs to the PheA/TfdB FAD monooxygenase family.</text>
</comment>
<evidence type="ECO:0000259" key="5">
    <source>
        <dbReference type="Pfam" id="PF01494"/>
    </source>
</evidence>
<sequence>MKTESSTRLIDVLVVGGGPTGTALAIDLTRRGLAVRIIDKAARSFDGSRAKGVQPRSLEVLEDLGVLDDIRAGGAEYPLLGIHAGPLTIPWHMISRNELTSDVPHPNTWLIPQFRTDAALRAGLQRLGVSVESKRELVGFEQFRDEVVATVAGGDGVEEIGARYLVGADGGASTVRKTADIGFEGKTDEADRMIIVDAMVDGLSRNRWHVWPRPGGRFVGACPLPHSDLFQVMIRLQPGEEPALDEDSLNARIRKQTGDDRLRLSNIGWTSVFRPNIRLAERYRAGRVFIAGDAAHVHPPAGAQGLNTGLQDAYNLGWKLGQVLAGAPDSLLDSYEAERQPIAAGVLGLATKKYEGLAKLDPSSIKRGDDERQLGLHYRGGPLVTADAEQTGTLRVGDRAPDAKLLNAAGGAQRLFDLFSGPHFTAIGYGRAAAEELAALTWPSAGAGLKKVAINGGEQVDADVVLVDITDSFAQIYGVADTALLLIRPDGYIGSIATTDMARATLAHATAMTPAVDAPAVPNVGGKG</sequence>
<dbReference type="Gene3D" id="3.30.70.2450">
    <property type="match status" value="1"/>
</dbReference>
<dbReference type="InterPro" id="IPR036188">
    <property type="entry name" value="FAD/NAD-bd_sf"/>
</dbReference>
<reference evidence="6 7" key="1">
    <citation type="submission" date="2020-10" db="EMBL/GenBank/DDBJ databases">
        <title>Identification of Nocardia species via Next-generation sequencing and recognition of intraspecies genetic diversity.</title>
        <authorList>
            <person name="Li P."/>
            <person name="Li P."/>
            <person name="Lu B."/>
        </authorList>
    </citation>
    <scope>NUCLEOTIDE SEQUENCE [LARGE SCALE GENOMIC DNA]</scope>
    <source>
        <strain evidence="6 7">N-11</strain>
    </source>
</reference>
<name>A0ABS0C3M4_9NOCA</name>
<dbReference type="PRINTS" id="PR00420">
    <property type="entry name" value="RNGMNOXGNASE"/>
</dbReference>
<dbReference type="Proteomes" id="UP000807309">
    <property type="component" value="Unassembled WGS sequence"/>
</dbReference>
<dbReference type="InterPro" id="IPR036249">
    <property type="entry name" value="Thioredoxin-like_sf"/>
</dbReference>
<dbReference type="SUPFAM" id="SSF52833">
    <property type="entry name" value="Thioredoxin-like"/>
    <property type="match status" value="1"/>
</dbReference>
<evidence type="ECO:0000256" key="2">
    <source>
        <dbReference type="ARBA" id="ARBA00007801"/>
    </source>
</evidence>
<evidence type="ECO:0000256" key="1">
    <source>
        <dbReference type="ARBA" id="ARBA00001974"/>
    </source>
</evidence>
<keyword evidence="3" id="KW-0285">Flavoprotein</keyword>
<evidence type="ECO:0000313" key="6">
    <source>
        <dbReference type="EMBL" id="MBF6224207.1"/>
    </source>
</evidence>
<dbReference type="Gene3D" id="3.50.50.60">
    <property type="entry name" value="FAD/NAD(P)-binding domain"/>
    <property type="match status" value="1"/>
</dbReference>
<dbReference type="Gene3D" id="3.40.30.120">
    <property type="match status" value="1"/>
</dbReference>
<evidence type="ECO:0000256" key="4">
    <source>
        <dbReference type="ARBA" id="ARBA00022827"/>
    </source>
</evidence>
<comment type="caution">
    <text evidence="6">The sequence shown here is derived from an EMBL/GenBank/DDBJ whole genome shotgun (WGS) entry which is preliminary data.</text>
</comment>
<dbReference type="PANTHER" id="PTHR43004:SF19">
    <property type="entry name" value="BINDING MONOOXYGENASE, PUTATIVE (JCVI)-RELATED"/>
    <property type="match status" value="1"/>
</dbReference>
<dbReference type="InterPro" id="IPR050641">
    <property type="entry name" value="RIFMO-like"/>
</dbReference>
<evidence type="ECO:0000313" key="7">
    <source>
        <dbReference type="Proteomes" id="UP000807309"/>
    </source>
</evidence>
<proteinExistence type="inferred from homology"/>
<dbReference type="SUPFAM" id="SSF51905">
    <property type="entry name" value="FAD/NAD(P)-binding domain"/>
    <property type="match status" value="1"/>
</dbReference>
<dbReference type="EMBL" id="JADLRE010000002">
    <property type="protein sequence ID" value="MBF6224207.1"/>
    <property type="molecule type" value="Genomic_DNA"/>
</dbReference>
<dbReference type="PANTHER" id="PTHR43004">
    <property type="entry name" value="TRK SYSTEM POTASSIUM UPTAKE PROTEIN"/>
    <property type="match status" value="1"/>
</dbReference>
<dbReference type="NCBIfam" id="NF004832">
    <property type="entry name" value="PRK06184.1"/>
    <property type="match status" value="1"/>
</dbReference>